<evidence type="ECO:0000256" key="2">
    <source>
        <dbReference type="SAM" id="Phobius"/>
    </source>
</evidence>
<evidence type="ECO:0000256" key="3">
    <source>
        <dbReference type="SAM" id="SignalP"/>
    </source>
</evidence>
<feature type="signal peptide" evidence="3">
    <location>
        <begin position="1"/>
        <end position="21"/>
    </location>
</feature>
<keyword evidence="2" id="KW-0812">Transmembrane</keyword>
<sequence>MIAMAVLLMLALVLPMMTARAAATGAASNLPAATGPPTQTPADAAPDLVVVGTSGLRWEDLSALATPNLWDLADGGASANLVARSVRSSACPADGWLAISAGRRAADLPLEEYGTCRRLLSPDTSGAVPAWDAFLQAAADDGYDARPGLLGDRLVSADVSSLAVGPGAAVALATSAGQVAGEYFYADFRPSLLEGSLAAALPGHELAVVDVGTIRDHNRPLVHPSPGEVREKAPQPEETPSPAPDEAWLLSSPERTEQVATVDARVGAVVDAARSLSPDTTIIVASVADSGSIALMQLMVAAGPGVPGELPEDGALLRSSSTRQPGIVQSTDLTPTILQVLDVDAPAGLVGSSVRAVPDGRDGPARVSALVDAHDHAVAVRPLKGPFHSALVLVNLLLYASVTVGLNRRLLDRAAAWFARRRSPAAGRVAASLRSRRPGAALRTVRTVAVAVGALPVASYLANLVPWWRADNPGLALYGLTLLVTVAITAVALARPWRHRLLAPVAVVAGLTAVVLAVDVVTGASLQISALMGVQPEVGGRFYGFNNSSFSLFAAGTILTCTAVADPLVRAGRRKLAGAVILAVGAVAVVLDGAPAFGADFGGPPALIPGFLVLALLVAGVALTWRRIIVVLGVTGLIALSFSVLDWLRPPAERTHLGRFIETVLDGGLWAVVARKLAQNVSNLFGSTLTFLAIGGIVVVIVLLTRPLRQAARSDEGERYGWLTGDSSRARVDQLTLLLRPALYSLGVTFAIAFAVNDSGVVLPAIGVSLAVPLLVAVLTGWLLARGGDPQFSSGDDVSAGSPSRGSAHAR</sequence>
<feature type="transmembrane region" description="Helical" evidence="2">
    <location>
        <begin position="576"/>
        <end position="594"/>
    </location>
</feature>
<dbReference type="EMBL" id="BAABGN010000012">
    <property type="protein sequence ID" value="GAA4427995.1"/>
    <property type="molecule type" value="Genomic_DNA"/>
</dbReference>
<feature type="transmembrane region" description="Helical" evidence="2">
    <location>
        <begin position="737"/>
        <end position="756"/>
    </location>
</feature>
<feature type="transmembrane region" description="Helical" evidence="2">
    <location>
        <begin position="550"/>
        <end position="569"/>
    </location>
</feature>
<keyword evidence="5" id="KW-1185">Reference proteome</keyword>
<evidence type="ECO:0000313" key="4">
    <source>
        <dbReference type="EMBL" id="GAA4427995.1"/>
    </source>
</evidence>
<feature type="transmembrane region" description="Helical" evidence="2">
    <location>
        <begin position="501"/>
        <end position="530"/>
    </location>
</feature>
<feature type="transmembrane region" description="Helical" evidence="2">
    <location>
        <begin position="606"/>
        <end position="623"/>
    </location>
</feature>
<name>A0ABP8LGK8_9MICO</name>
<feature type="transmembrane region" description="Helical" evidence="2">
    <location>
        <begin position="684"/>
        <end position="704"/>
    </location>
</feature>
<feature type="region of interest" description="Disordered" evidence="1">
    <location>
        <begin position="217"/>
        <end position="247"/>
    </location>
</feature>
<dbReference type="Proteomes" id="UP001500622">
    <property type="component" value="Unassembled WGS sequence"/>
</dbReference>
<feature type="transmembrane region" description="Helical" evidence="2">
    <location>
        <begin position="762"/>
        <end position="785"/>
    </location>
</feature>
<protein>
    <submittedName>
        <fullName evidence="4">Uncharacterized protein</fullName>
    </submittedName>
</protein>
<feature type="transmembrane region" description="Helical" evidence="2">
    <location>
        <begin position="628"/>
        <end position="648"/>
    </location>
</feature>
<keyword evidence="2" id="KW-0472">Membrane</keyword>
<keyword evidence="3" id="KW-0732">Signal</keyword>
<feature type="transmembrane region" description="Helical" evidence="2">
    <location>
        <begin position="475"/>
        <end position="494"/>
    </location>
</feature>
<dbReference type="InterPro" id="IPR017850">
    <property type="entry name" value="Alkaline_phosphatase_core_sf"/>
</dbReference>
<feature type="transmembrane region" description="Helical" evidence="2">
    <location>
        <begin position="444"/>
        <end position="463"/>
    </location>
</feature>
<gene>
    <name evidence="4" type="ORF">GCM10023169_28620</name>
</gene>
<organism evidence="4 5">
    <name type="scientific">Georgenia halophila</name>
    <dbReference type="NCBI Taxonomy" id="620889"/>
    <lineage>
        <taxon>Bacteria</taxon>
        <taxon>Bacillati</taxon>
        <taxon>Actinomycetota</taxon>
        <taxon>Actinomycetes</taxon>
        <taxon>Micrococcales</taxon>
        <taxon>Bogoriellaceae</taxon>
        <taxon>Georgenia</taxon>
    </lineage>
</organism>
<comment type="caution">
    <text evidence="4">The sequence shown here is derived from an EMBL/GenBank/DDBJ whole genome shotgun (WGS) entry which is preliminary data.</text>
</comment>
<reference evidence="5" key="1">
    <citation type="journal article" date="2019" name="Int. J. Syst. Evol. Microbiol.">
        <title>The Global Catalogue of Microorganisms (GCM) 10K type strain sequencing project: providing services to taxonomists for standard genome sequencing and annotation.</title>
        <authorList>
            <consortium name="The Broad Institute Genomics Platform"/>
            <consortium name="The Broad Institute Genome Sequencing Center for Infectious Disease"/>
            <person name="Wu L."/>
            <person name="Ma J."/>
        </authorList>
    </citation>
    <scope>NUCLEOTIDE SEQUENCE [LARGE SCALE GENOMIC DNA]</scope>
    <source>
        <strain evidence="5">JCM 17810</strain>
    </source>
</reference>
<dbReference type="SUPFAM" id="SSF53649">
    <property type="entry name" value="Alkaline phosphatase-like"/>
    <property type="match status" value="1"/>
</dbReference>
<accession>A0ABP8LGK8</accession>
<feature type="chain" id="PRO_5045158758" evidence="3">
    <location>
        <begin position="22"/>
        <end position="811"/>
    </location>
</feature>
<evidence type="ECO:0000256" key="1">
    <source>
        <dbReference type="SAM" id="MobiDB-lite"/>
    </source>
</evidence>
<dbReference type="Gene3D" id="3.40.720.10">
    <property type="entry name" value="Alkaline Phosphatase, subunit A"/>
    <property type="match status" value="1"/>
</dbReference>
<proteinExistence type="predicted"/>
<keyword evidence="2" id="KW-1133">Transmembrane helix</keyword>
<feature type="transmembrane region" description="Helical" evidence="2">
    <location>
        <begin position="387"/>
        <end position="406"/>
    </location>
</feature>
<evidence type="ECO:0000313" key="5">
    <source>
        <dbReference type="Proteomes" id="UP001500622"/>
    </source>
</evidence>